<keyword evidence="3 10" id="KW-0963">Cytoplasm</keyword>
<evidence type="ECO:0000256" key="2">
    <source>
        <dbReference type="ARBA" id="ARBA00011738"/>
    </source>
</evidence>
<evidence type="ECO:0000313" key="13">
    <source>
        <dbReference type="EMBL" id="TLK25176.1"/>
    </source>
</evidence>
<dbReference type="InterPro" id="IPR004154">
    <property type="entry name" value="Anticodon-bd"/>
</dbReference>
<dbReference type="InterPro" id="IPR002316">
    <property type="entry name" value="Pro-tRNA-ligase_IIa"/>
</dbReference>
<comment type="function">
    <text evidence="10">Catalyzes the attachment of proline to tRNA(Pro) in a two-step reaction: proline is first activated by ATP to form Pro-AMP and then transferred to the acceptor end of tRNA(Pro). As ProRS can inadvertently accommodate and process non-cognate amino acids such as alanine and cysteine, to avoid such errors it has two additional distinct editing activities against alanine. One activity is designated as 'pretransfer' editing and involves the tRNA(Pro)-independent hydrolysis of activated Ala-AMP. The other activity is designated 'posttransfer' editing and involves deacylation of mischarged Ala-tRNA(Pro). The misacylated Cys-tRNA(Pro) is not edited by ProRS.</text>
</comment>
<organism evidence="13 14">
    <name type="scientific">Deinococcus metallilatus</name>
    <dbReference type="NCBI Taxonomy" id="1211322"/>
    <lineage>
        <taxon>Bacteria</taxon>
        <taxon>Thermotogati</taxon>
        <taxon>Deinococcota</taxon>
        <taxon>Deinococci</taxon>
        <taxon>Deinococcales</taxon>
        <taxon>Deinococcaceae</taxon>
        <taxon>Deinococcus</taxon>
    </lineage>
</organism>
<reference evidence="12 15" key="2">
    <citation type="submission" date="2020-08" db="EMBL/GenBank/DDBJ databases">
        <title>Genomic Encyclopedia of Type Strains, Phase IV (KMG-IV): sequencing the most valuable type-strain genomes for metagenomic binning, comparative biology and taxonomic classification.</title>
        <authorList>
            <person name="Goeker M."/>
        </authorList>
    </citation>
    <scope>NUCLEOTIDE SEQUENCE [LARGE SCALE GENOMIC DNA]</scope>
    <source>
        <strain evidence="12 15">DSM 105434</strain>
    </source>
</reference>
<dbReference type="InterPro" id="IPR036754">
    <property type="entry name" value="YbaK/aa-tRNA-synt-asso_dom_sf"/>
</dbReference>
<comment type="subcellular location">
    <subcellularLocation>
        <location evidence="1 10">Cytoplasm</location>
    </subcellularLocation>
</comment>
<accession>A0AAJ5F238</accession>
<keyword evidence="8 10" id="KW-0030">Aminoacyl-tRNA synthetase</keyword>
<evidence type="ECO:0000256" key="6">
    <source>
        <dbReference type="ARBA" id="ARBA00022840"/>
    </source>
</evidence>
<dbReference type="Gene3D" id="3.30.930.10">
    <property type="entry name" value="Bira Bifunctional Protein, Domain 2"/>
    <property type="match status" value="2"/>
</dbReference>
<comment type="caution">
    <text evidence="13">The sequence shown here is derived from an EMBL/GenBank/DDBJ whole genome shotgun (WGS) entry which is preliminary data.</text>
</comment>
<dbReference type="GO" id="GO:0005524">
    <property type="term" value="F:ATP binding"/>
    <property type="evidence" value="ECO:0007669"/>
    <property type="project" value="UniProtKB-UniRule"/>
</dbReference>
<dbReference type="NCBIfam" id="NF006625">
    <property type="entry name" value="PRK09194.1"/>
    <property type="match status" value="1"/>
</dbReference>
<dbReference type="GO" id="GO:0006433">
    <property type="term" value="P:prolyl-tRNA aminoacylation"/>
    <property type="evidence" value="ECO:0007669"/>
    <property type="project" value="UniProtKB-UniRule"/>
</dbReference>
<dbReference type="Proteomes" id="UP000536909">
    <property type="component" value="Unassembled WGS sequence"/>
</dbReference>
<dbReference type="HAMAP" id="MF_01569">
    <property type="entry name" value="Pro_tRNA_synth_type1"/>
    <property type="match status" value="1"/>
</dbReference>
<dbReference type="InterPro" id="IPR036621">
    <property type="entry name" value="Anticodon-bd_dom_sf"/>
</dbReference>
<evidence type="ECO:0000313" key="12">
    <source>
        <dbReference type="EMBL" id="MBB5296343.1"/>
    </source>
</evidence>
<dbReference type="InterPro" id="IPR002314">
    <property type="entry name" value="aa-tRNA-synt_IIb"/>
</dbReference>
<dbReference type="EC" id="6.1.1.15" evidence="10"/>
<dbReference type="EMBL" id="JACHFV010000011">
    <property type="protein sequence ID" value="MBB5296343.1"/>
    <property type="molecule type" value="Genomic_DNA"/>
</dbReference>
<sequence>MRVSQGLFVTWREAPSDAETRGIVMLSRAGFVRKLGSGLYANLPLMQRVLLRLEAVIRQELSGVAQEVSFPILQPESLWRESGRWEAYTRAEGIMFTMQDRAGRQLALGPTHEEVAVAVMRDMVQSYRDLPVSMYQIGRKFRDELRPRFGLLRTREFTMKDGYSFHASPEDLRAHFEVMSGVYARLLTRLGVRWRAVEADSGNIGGADSREFMVLTDVGEDEVLYSADGRYAANAERAVSRPAEATPSPFHTFTRHHTPGTATVATACAVLGCEPAHMVKNVLYDAVFSQEGGTLLVPVLVSLRGDHAVNPVKLWNAVQARAERFGGGTLISLEVAQTGAWAEGELPLGYIAPDLPDRVIARREGLYPAFLRLCDEAAAEARNFTTGANEADWHVTGANWGEHYQLPDVVEVRQARAGDVLLHDPSQVLHSARGIEVGHVFQLGTKYAQAMNARFTAADGTAQPFHMGCYGIGVTRLAQAIAEQLSDERGLVWPAVIAPYQVILTVVDVQDERQMQAAESLYAQLRAAGVDVLLDDRPERAGVKFADAELTGIPYRVTLGRALDQGEVEVKVRRTGEVRRLALAEVAAALQGEPGWATSPAGAGRATLLPHA</sequence>
<dbReference type="NCBIfam" id="TIGR00409">
    <property type="entry name" value="proS_fam_II"/>
    <property type="match status" value="1"/>
</dbReference>
<dbReference type="Proteomes" id="UP000308000">
    <property type="component" value="Unassembled WGS sequence"/>
</dbReference>
<dbReference type="Pfam" id="PF00587">
    <property type="entry name" value="tRNA-synt_2b"/>
    <property type="match status" value="1"/>
</dbReference>
<evidence type="ECO:0000259" key="11">
    <source>
        <dbReference type="PROSITE" id="PS50862"/>
    </source>
</evidence>
<dbReference type="InterPro" id="IPR045864">
    <property type="entry name" value="aa-tRNA-synth_II/BPL/LPL"/>
</dbReference>
<dbReference type="PRINTS" id="PR01046">
    <property type="entry name" value="TRNASYNTHPRO"/>
</dbReference>
<gene>
    <name evidence="10" type="primary">proS</name>
    <name evidence="13" type="ORF">FCS05_13500</name>
    <name evidence="12" type="ORF">HNQ10_003190</name>
</gene>
<dbReference type="SUPFAM" id="SSF52954">
    <property type="entry name" value="Class II aaRS ABD-related"/>
    <property type="match status" value="1"/>
</dbReference>
<evidence type="ECO:0000256" key="7">
    <source>
        <dbReference type="ARBA" id="ARBA00022917"/>
    </source>
</evidence>
<dbReference type="GO" id="GO:0002161">
    <property type="term" value="F:aminoacyl-tRNA deacylase activity"/>
    <property type="evidence" value="ECO:0007669"/>
    <property type="project" value="InterPro"/>
</dbReference>
<dbReference type="PANTHER" id="PTHR42753:SF2">
    <property type="entry name" value="PROLINE--TRNA LIGASE"/>
    <property type="match status" value="1"/>
</dbReference>
<proteinExistence type="inferred from homology"/>
<dbReference type="InterPro" id="IPR006195">
    <property type="entry name" value="aa-tRNA-synth_II"/>
</dbReference>
<comment type="similarity">
    <text evidence="10">Belongs to the class-II aminoacyl-tRNA synthetase family. ProS type 1 subfamily.</text>
</comment>
<comment type="catalytic activity">
    <reaction evidence="9 10">
        <text>tRNA(Pro) + L-proline + ATP = L-prolyl-tRNA(Pro) + AMP + diphosphate</text>
        <dbReference type="Rhea" id="RHEA:14305"/>
        <dbReference type="Rhea" id="RHEA-COMP:9700"/>
        <dbReference type="Rhea" id="RHEA-COMP:9702"/>
        <dbReference type="ChEBI" id="CHEBI:30616"/>
        <dbReference type="ChEBI" id="CHEBI:33019"/>
        <dbReference type="ChEBI" id="CHEBI:60039"/>
        <dbReference type="ChEBI" id="CHEBI:78442"/>
        <dbReference type="ChEBI" id="CHEBI:78532"/>
        <dbReference type="ChEBI" id="CHEBI:456215"/>
        <dbReference type="EC" id="6.1.1.15"/>
    </reaction>
</comment>
<keyword evidence="15" id="KW-1185">Reference proteome</keyword>
<dbReference type="RefSeq" id="WP_129120352.1">
    <property type="nucleotide sequence ID" value="NZ_BSUI01000009.1"/>
</dbReference>
<protein>
    <recommendedName>
        <fullName evidence="10">Proline--tRNA ligase</fullName>
        <ecNumber evidence="10">6.1.1.15</ecNumber>
    </recommendedName>
    <alternativeName>
        <fullName evidence="10">Prolyl-tRNA synthetase</fullName>
        <shortName evidence="10">ProRS</shortName>
    </alternativeName>
</protein>
<name>A0AAJ5F238_9DEIO</name>
<comment type="subunit">
    <text evidence="2 10">Homodimer.</text>
</comment>
<dbReference type="InterPro" id="IPR023717">
    <property type="entry name" value="Pro-tRNA-Synthase_IIa_type1"/>
</dbReference>
<dbReference type="Pfam" id="PF03129">
    <property type="entry name" value="HGTP_anticodon"/>
    <property type="match status" value="1"/>
</dbReference>
<keyword evidence="7 10" id="KW-0648">Protein biosynthesis</keyword>
<dbReference type="InterPro" id="IPR044140">
    <property type="entry name" value="ProRS_anticodon_short"/>
</dbReference>
<dbReference type="CDD" id="cd00861">
    <property type="entry name" value="ProRS_anticodon_short"/>
    <property type="match status" value="1"/>
</dbReference>
<dbReference type="InterPro" id="IPR004500">
    <property type="entry name" value="Pro-tRNA-synth_IIa_bac-type"/>
</dbReference>
<evidence type="ECO:0000256" key="9">
    <source>
        <dbReference type="ARBA" id="ARBA00047671"/>
    </source>
</evidence>
<dbReference type="AlphaFoldDB" id="A0AAJ5F238"/>
<evidence type="ECO:0000256" key="1">
    <source>
        <dbReference type="ARBA" id="ARBA00004496"/>
    </source>
</evidence>
<dbReference type="EMBL" id="VBRC01000009">
    <property type="protein sequence ID" value="TLK25176.1"/>
    <property type="molecule type" value="Genomic_DNA"/>
</dbReference>
<evidence type="ECO:0000256" key="4">
    <source>
        <dbReference type="ARBA" id="ARBA00022598"/>
    </source>
</evidence>
<dbReference type="SUPFAM" id="SSF55826">
    <property type="entry name" value="YbaK/ProRS associated domain"/>
    <property type="match status" value="1"/>
</dbReference>
<dbReference type="InterPro" id="IPR007214">
    <property type="entry name" value="YbaK/aa-tRNA-synth-assoc-dom"/>
</dbReference>
<keyword evidence="5 10" id="KW-0547">Nucleotide-binding</keyword>
<dbReference type="Pfam" id="PF04073">
    <property type="entry name" value="tRNA_edit"/>
    <property type="match status" value="1"/>
</dbReference>
<evidence type="ECO:0000256" key="5">
    <source>
        <dbReference type="ARBA" id="ARBA00022741"/>
    </source>
</evidence>
<dbReference type="GO" id="GO:0005829">
    <property type="term" value="C:cytosol"/>
    <property type="evidence" value="ECO:0007669"/>
    <property type="project" value="TreeGrafter"/>
</dbReference>
<dbReference type="SUPFAM" id="SSF55681">
    <property type="entry name" value="Class II aaRS and biotin synthetases"/>
    <property type="match status" value="1"/>
</dbReference>
<evidence type="ECO:0000313" key="15">
    <source>
        <dbReference type="Proteomes" id="UP000536909"/>
    </source>
</evidence>
<comment type="domain">
    <text evidence="10">Consists of three domains: the N-terminal catalytic domain, the editing domain and the C-terminal anticodon-binding domain.</text>
</comment>
<dbReference type="GO" id="GO:0004827">
    <property type="term" value="F:proline-tRNA ligase activity"/>
    <property type="evidence" value="ECO:0007669"/>
    <property type="project" value="UniProtKB-UniRule"/>
</dbReference>
<dbReference type="Gene3D" id="3.40.50.800">
    <property type="entry name" value="Anticodon-binding domain"/>
    <property type="match status" value="1"/>
</dbReference>
<dbReference type="FunFam" id="3.40.50.800:FF:000011">
    <property type="entry name" value="Proline--tRNA ligase"/>
    <property type="match status" value="1"/>
</dbReference>
<keyword evidence="6 10" id="KW-0067">ATP-binding</keyword>
<evidence type="ECO:0000313" key="14">
    <source>
        <dbReference type="Proteomes" id="UP000308000"/>
    </source>
</evidence>
<dbReference type="PROSITE" id="PS50862">
    <property type="entry name" value="AA_TRNA_LIGASE_II"/>
    <property type="match status" value="1"/>
</dbReference>
<evidence type="ECO:0000256" key="3">
    <source>
        <dbReference type="ARBA" id="ARBA00022490"/>
    </source>
</evidence>
<keyword evidence="4 10" id="KW-0436">Ligase</keyword>
<evidence type="ECO:0000256" key="8">
    <source>
        <dbReference type="ARBA" id="ARBA00023146"/>
    </source>
</evidence>
<dbReference type="InterPro" id="IPR050062">
    <property type="entry name" value="Pro-tRNA_synthetase"/>
</dbReference>
<evidence type="ECO:0000256" key="10">
    <source>
        <dbReference type="HAMAP-Rule" id="MF_01569"/>
    </source>
</evidence>
<dbReference type="PANTHER" id="PTHR42753">
    <property type="entry name" value="MITOCHONDRIAL RIBOSOME PROTEIN L39/PROLYL-TRNA LIGASE FAMILY MEMBER"/>
    <property type="match status" value="1"/>
</dbReference>
<feature type="domain" description="Aminoacyl-transfer RNA synthetases class-II family profile" evidence="11">
    <location>
        <begin position="45"/>
        <end position="494"/>
    </location>
</feature>
<reference evidence="13 14" key="1">
    <citation type="submission" date="2019-04" db="EMBL/GenBank/DDBJ databases">
        <title>Deinococcus metalilatus MA1002 mutant No.5.</title>
        <authorList>
            <person name="Park W."/>
            <person name="Park C."/>
        </authorList>
    </citation>
    <scope>NUCLEOTIDE SEQUENCE [LARGE SCALE GENOMIC DNA]</scope>
    <source>
        <strain evidence="13 14">MA1002-m5</strain>
    </source>
</reference>